<dbReference type="EMBL" id="ABYU02000014">
    <property type="protein sequence ID" value="EEX21929.1"/>
    <property type="molecule type" value="Genomic_DNA"/>
</dbReference>
<dbReference type="RefSeq" id="WP_003020162.1">
    <property type="nucleotide sequence ID" value="NZ_CP022413.2"/>
</dbReference>
<evidence type="ECO:0008006" key="4">
    <source>
        <dbReference type="Google" id="ProtNLM"/>
    </source>
</evidence>
<gene>
    <name evidence="2" type="ORF">BLAHAN_05287</name>
</gene>
<feature type="compositionally biased region" description="Polar residues" evidence="1">
    <location>
        <begin position="454"/>
        <end position="466"/>
    </location>
</feature>
<dbReference type="AlphaFoldDB" id="C9L7C4"/>
<evidence type="ECO:0000313" key="2">
    <source>
        <dbReference type="EMBL" id="EEX21929.1"/>
    </source>
</evidence>
<feature type="compositionally biased region" description="Basic and acidic residues" evidence="1">
    <location>
        <begin position="479"/>
        <end position="488"/>
    </location>
</feature>
<dbReference type="KEGG" id="bhan:CGC63_10175"/>
<protein>
    <recommendedName>
        <fullName evidence="4">Phage portal protein</fullName>
    </recommendedName>
</protein>
<dbReference type="STRING" id="537007.BLAHAN_05287"/>
<dbReference type="Proteomes" id="UP000003755">
    <property type="component" value="Unassembled WGS sequence"/>
</dbReference>
<name>C9L7C4_BLAHA</name>
<accession>C9L7C4</accession>
<sequence length="494" mass="55764">MRQLKFEKLKELLLGSAKGTKSKTFTQYTKEQIKKYLQNPYANIQNIRNVSMFLERNSMIYKKIIDYYSKMPLFDYNITYKIDKIGSIKSSVMNEYIQVLKNLQEIPMKKEFSKIIATALRDGAFYGFIYDGEGDGFLIQPLDPAYCKITAQSSSGEYIYAFDATFFDKGNNKEYLYGTGEDTEGVWDDIFIDGYETYKNQGIDYRWFEIPIERSICIISGNDPDMPLPYFLPIFISLLDLLDLEQILASKAELENYVLLVSKIPLLQGANTPDEFAVSLEIVQAMQNLIDEVVPSLVGTAYSPCELDVVHFDQSNKAEDTNKLAESMHNLFSNLGMSELVVSGGSSTNSVGLKHSIQNDESIAFSFMEALESWMNSYIELNYSDKFIFYFHRTTYFSQEIFVNQIKDAATLGLPVGIDYATGLGYTPYEVMCNTFLEQAIGIKDGLWKPLSTSYTESGNDKSSGAPQKDEGDLSPEGIKTKEGDKNAGTKASK</sequence>
<organism evidence="2 3">
    <name type="scientific">Blautia hansenii DSM 20583</name>
    <dbReference type="NCBI Taxonomy" id="537007"/>
    <lineage>
        <taxon>Bacteria</taxon>
        <taxon>Bacillati</taxon>
        <taxon>Bacillota</taxon>
        <taxon>Clostridia</taxon>
        <taxon>Lachnospirales</taxon>
        <taxon>Lachnospiraceae</taxon>
        <taxon>Blautia</taxon>
    </lineage>
</organism>
<proteinExistence type="predicted"/>
<evidence type="ECO:0000256" key="1">
    <source>
        <dbReference type="SAM" id="MobiDB-lite"/>
    </source>
</evidence>
<evidence type="ECO:0000313" key="3">
    <source>
        <dbReference type="Proteomes" id="UP000003755"/>
    </source>
</evidence>
<dbReference type="HOGENOM" id="CLU_043031_0_0_9"/>
<dbReference type="eggNOG" id="ENOG5032VQX">
    <property type="taxonomic scope" value="Bacteria"/>
</dbReference>
<reference evidence="2" key="1">
    <citation type="submission" date="2009-09" db="EMBL/GenBank/DDBJ databases">
        <authorList>
            <person name="Weinstock G."/>
            <person name="Sodergren E."/>
            <person name="Clifton S."/>
            <person name="Fulton L."/>
            <person name="Fulton B."/>
            <person name="Courtney L."/>
            <person name="Fronick C."/>
            <person name="Harrison M."/>
            <person name="Strong C."/>
            <person name="Farmer C."/>
            <person name="Delahaunty K."/>
            <person name="Markovic C."/>
            <person name="Hall O."/>
            <person name="Minx P."/>
            <person name="Tomlinson C."/>
            <person name="Mitreva M."/>
            <person name="Nelson J."/>
            <person name="Hou S."/>
            <person name="Wollam A."/>
            <person name="Pepin K.H."/>
            <person name="Johnson M."/>
            <person name="Bhonagiri V."/>
            <person name="Nash W.E."/>
            <person name="Warren W."/>
            <person name="Chinwalla A."/>
            <person name="Mardis E.R."/>
            <person name="Wilson R.K."/>
        </authorList>
    </citation>
    <scope>NUCLEOTIDE SEQUENCE [LARGE SCALE GENOMIC DNA]</scope>
    <source>
        <strain evidence="2">DSM 20583</strain>
    </source>
</reference>
<comment type="caution">
    <text evidence="2">The sequence shown here is derived from an EMBL/GenBank/DDBJ whole genome shotgun (WGS) entry which is preliminary data.</text>
</comment>
<feature type="region of interest" description="Disordered" evidence="1">
    <location>
        <begin position="454"/>
        <end position="494"/>
    </location>
</feature>
<keyword evidence="3" id="KW-1185">Reference proteome</keyword>